<feature type="region of interest" description="Disordered" evidence="1">
    <location>
        <begin position="27"/>
        <end position="48"/>
    </location>
</feature>
<reference evidence="2 3" key="1">
    <citation type="submission" date="2020-09" db="EMBL/GenBank/DDBJ databases">
        <title>Paenibacillus sp. strain PR3 16S rRNA gene Genome sequencing and assembly.</title>
        <authorList>
            <person name="Kim J."/>
        </authorList>
    </citation>
    <scope>NUCLEOTIDE SEQUENCE [LARGE SCALE GENOMIC DNA]</scope>
    <source>
        <strain evidence="2 3">PR3</strain>
    </source>
</reference>
<name>A0ABR8MZU0_9BACL</name>
<feature type="compositionally biased region" description="Basic and acidic residues" evidence="1">
    <location>
        <begin position="38"/>
        <end position="48"/>
    </location>
</feature>
<feature type="compositionally biased region" description="Polar residues" evidence="1">
    <location>
        <begin position="27"/>
        <end position="37"/>
    </location>
</feature>
<dbReference type="RefSeq" id="WP_191205718.1">
    <property type="nucleotide sequence ID" value="NZ_JACXZA010000006.1"/>
</dbReference>
<dbReference type="EMBL" id="JACXZA010000006">
    <property type="protein sequence ID" value="MBD3921408.1"/>
    <property type="molecule type" value="Genomic_DNA"/>
</dbReference>
<proteinExistence type="predicted"/>
<organism evidence="2 3">
    <name type="scientific">Paenibacillus terricola</name>
    <dbReference type="NCBI Taxonomy" id="2763503"/>
    <lineage>
        <taxon>Bacteria</taxon>
        <taxon>Bacillati</taxon>
        <taxon>Bacillota</taxon>
        <taxon>Bacilli</taxon>
        <taxon>Bacillales</taxon>
        <taxon>Paenibacillaceae</taxon>
        <taxon>Paenibacillus</taxon>
    </lineage>
</organism>
<evidence type="ECO:0000313" key="3">
    <source>
        <dbReference type="Proteomes" id="UP000609346"/>
    </source>
</evidence>
<accession>A0ABR8MZU0</accession>
<comment type="caution">
    <text evidence="2">The sequence shown here is derived from an EMBL/GenBank/DDBJ whole genome shotgun (WGS) entry which is preliminary data.</text>
</comment>
<dbReference type="Proteomes" id="UP000609346">
    <property type="component" value="Unassembled WGS sequence"/>
</dbReference>
<keyword evidence="3" id="KW-1185">Reference proteome</keyword>
<protein>
    <submittedName>
        <fullName evidence="2">Uncharacterized protein</fullName>
    </submittedName>
</protein>
<gene>
    <name evidence="2" type="ORF">H8B09_21745</name>
</gene>
<evidence type="ECO:0000256" key="1">
    <source>
        <dbReference type="SAM" id="MobiDB-lite"/>
    </source>
</evidence>
<evidence type="ECO:0000313" key="2">
    <source>
        <dbReference type="EMBL" id="MBD3921408.1"/>
    </source>
</evidence>
<sequence>MRAILMTVLLLLTVILIYEQVVKGEDGTNNQLEQSGSHIRDSIQRMSP</sequence>